<dbReference type="GO" id="GO:0001006">
    <property type="term" value="F:RNA polymerase III type 3 promoter sequence-specific DNA binding"/>
    <property type="evidence" value="ECO:0007669"/>
    <property type="project" value="TreeGrafter"/>
</dbReference>
<dbReference type="PANTHER" id="PTHR46621:SF1">
    <property type="entry name" value="SNRNA-ACTIVATING PROTEIN COMPLEX SUBUNIT 4"/>
    <property type="match status" value="1"/>
</dbReference>
<dbReference type="SUPFAM" id="SSF46689">
    <property type="entry name" value="Homeodomain-like"/>
    <property type="match status" value="3"/>
</dbReference>
<evidence type="ECO:0000313" key="9">
    <source>
        <dbReference type="EMBL" id="CAG9831528.1"/>
    </source>
</evidence>
<evidence type="ECO:0000259" key="7">
    <source>
        <dbReference type="PROSITE" id="PS50090"/>
    </source>
</evidence>
<dbReference type="PROSITE" id="PS51294">
    <property type="entry name" value="HTH_MYB"/>
    <property type="match status" value="3"/>
</dbReference>
<dbReference type="Pfam" id="PF13921">
    <property type="entry name" value="Myb_DNA-bind_6"/>
    <property type="match status" value="2"/>
</dbReference>
<reference evidence="9" key="1">
    <citation type="submission" date="2022-01" db="EMBL/GenBank/DDBJ databases">
        <authorList>
            <person name="King R."/>
        </authorList>
    </citation>
    <scope>NUCLEOTIDE SEQUENCE</scope>
</reference>
<dbReference type="GO" id="GO:0042796">
    <property type="term" value="P:snRNA transcription by RNA polymerase III"/>
    <property type="evidence" value="ECO:0007669"/>
    <property type="project" value="TreeGrafter"/>
</dbReference>
<dbReference type="CDD" id="cd00167">
    <property type="entry name" value="SANT"/>
    <property type="match status" value="3"/>
</dbReference>
<proteinExistence type="predicted"/>
<organism evidence="9 10">
    <name type="scientific">Diabrotica balteata</name>
    <name type="common">Banded cucumber beetle</name>
    <dbReference type="NCBI Taxonomy" id="107213"/>
    <lineage>
        <taxon>Eukaryota</taxon>
        <taxon>Metazoa</taxon>
        <taxon>Ecdysozoa</taxon>
        <taxon>Arthropoda</taxon>
        <taxon>Hexapoda</taxon>
        <taxon>Insecta</taxon>
        <taxon>Pterygota</taxon>
        <taxon>Neoptera</taxon>
        <taxon>Endopterygota</taxon>
        <taxon>Coleoptera</taxon>
        <taxon>Polyphaga</taxon>
        <taxon>Cucujiformia</taxon>
        <taxon>Chrysomeloidea</taxon>
        <taxon>Chrysomelidae</taxon>
        <taxon>Galerucinae</taxon>
        <taxon>Diabroticina</taxon>
        <taxon>Diabroticites</taxon>
        <taxon>Diabrotica</taxon>
    </lineage>
</organism>
<accession>A0A9N9SVE4</accession>
<feature type="domain" description="Myb-like" evidence="7">
    <location>
        <begin position="335"/>
        <end position="389"/>
    </location>
</feature>
<evidence type="ECO:0000313" key="10">
    <source>
        <dbReference type="Proteomes" id="UP001153709"/>
    </source>
</evidence>
<evidence type="ECO:0000256" key="6">
    <source>
        <dbReference type="SAM" id="MobiDB-lite"/>
    </source>
</evidence>
<evidence type="ECO:0000259" key="8">
    <source>
        <dbReference type="PROSITE" id="PS51294"/>
    </source>
</evidence>
<evidence type="ECO:0000256" key="2">
    <source>
        <dbReference type="ARBA" id="ARBA00023015"/>
    </source>
</evidence>
<dbReference type="OrthoDB" id="2143914at2759"/>
<keyword evidence="3" id="KW-0238">DNA-binding</keyword>
<dbReference type="InterPro" id="IPR001005">
    <property type="entry name" value="SANT/Myb"/>
</dbReference>
<dbReference type="PANTHER" id="PTHR46621">
    <property type="entry name" value="SNRNA-ACTIVATING PROTEIN COMPLEX SUBUNIT 4"/>
    <property type="match status" value="1"/>
</dbReference>
<dbReference type="Proteomes" id="UP001153709">
    <property type="component" value="Chromosome 3"/>
</dbReference>
<dbReference type="InterPro" id="IPR009057">
    <property type="entry name" value="Homeodomain-like_sf"/>
</dbReference>
<dbReference type="GO" id="GO:0005634">
    <property type="term" value="C:nucleus"/>
    <property type="evidence" value="ECO:0007669"/>
    <property type="project" value="UniProtKB-SubCell"/>
</dbReference>
<comment type="subcellular location">
    <subcellularLocation>
        <location evidence="1">Nucleus</location>
    </subcellularLocation>
</comment>
<keyword evidence="5" id="KW-0539">Nucleus</keyword>
<dbReference type="EMBL" id="OU898278">
    <property type="protein sequence ID" value="CAG9831528.1"/>
    <property type="molecule type" value="Genomic_DNA"/>
</dbReference>
<dbReference type="GO" id="GO:0000978">
    <property type="term" value="F:RNA polymerase II cis-regulatory region sequence-specific DNA binding"/>
    <property type="evidence" value="ECO:0007669"/>
    <property type="project" value="TreeGrafter"/>
</dbReference>
<feature type="domain" description="Myb-like" evidence="7">
    <location>
        <begin position="446"/>
        <end position="487"/>
    </location>
</feature>
<evidence type="ECO:0000256" key="4">
    <source>
        <dbReference type="ARBA" id="ARBA00023163"/>
    </source>
</evidence>
<feature type="domain" description="HTH myb-type" evidence="8">
    <location>
        <begin position="282"/>
        <end position="322"/>
    </location>
</feature>
<keyword evidence="2" id="KW-0805">Transcription regulation</keyword>
<dbReference type="InterPro" id="IPR051575">
    <property type="entry name" value="Myb-like_DNA-bd"/>
</dbReference>
<dbReference type="GO" id="GO:0019185">
    <property type="term" value="C:snRNA-activating protein complex"/>
    <property type="evidence" value="ECO:0007669"/>
    <property type="project" value="TreeGrafter"/>
</dbReference>
<protein>
    <recommendedName>
        <fullName evidence="11">snRNA-activating protein complex subunit 4</fullName>
    </recommendedName>
</protein>
<feature type="domain" description="HTH myb-type" evidence="8">
    <location>
        <begin position="335"/>
        <end position="393"/>
    </location>
</feature>
<dbReference type="GO" id="GO:0042795">
    <property type="term" value="P:snRNA transcription by RNA polymerase II"/>
    <property type="evidence" value="ECO:0007669"/>
    <property type="project" value="TreeGrafter"/>
</dbReference>
<sequence>MDDEADLRKLEETLKKCRAEKLDEAYQEFIDFDDSEEEDNVSSIHEQDCSFDDNYESVISTDYKYSILTSLTAEEKSVIDSCEDFDLKHILILNRQKNMSLIEHYKKLKDLLIECQSNILDINAIIHEKVNDKKMYSKSSRSWRLGAPYFKDKLNFPAPLNDEALQKKLSDEQTIYDFIVIKRWSSLECDSVIRAVKLNYSINTITHIRNEIKKLELSNDGNKTEKIMELQEKQKQFDDQDNLPIPPLESDEHINWIRVSEVFLRDKHSDFECRSMWHMFLHPNLNKSPWSSEETKKMLNLVQKYKRQNWVAIAKELGTKRTCFGVFINYINNFHNTLKKGGFTRAEDKKLVNLVRKFRVGEYIPWTKIARHFKYRERSQLHHRFKYFLNQVDKKQGKFSMAEDCMIFLCIEKFGMAYHKVAEYLKDRSRTQIRTRYTSSLHLHGKKNTWTVDEDELLVRLKEQGGTNWSNIARSLERNAGQTRQRYYVIKRYLEKHPGETIINVPRRFHCKDENYTVLQQVVDIFAAQSVIPTLEEIEEVLNNYSNEPLCRQNISDDNIDDLLTDFFLYNSEESLETLPDSCAIKRIVNDVEYLLNFLKVDLDIPKNLARCPQLDNLDKKILLEIRRRKGSHPVVFSSNPIKDCIPPNFYTANAMRSLLIKNFKFRSAPVEKIFNNNFGTPAIVLKKFKSEINNDLLESNMLFKETIEMDRKLFFSRFLSLFNWPGILTLESPHKDLQSISKTIMLENYRKITGVKNTYSRKRGSKAITDRSLEQASNKVRIVEEDGSEALPFSNKKFGTTRNILTKKIDLNNCTRVQMDESKPCSSSVVGIIKDWNSGDSDNEYDSAKESTSVESLRDV</sequence>
<feature type="domain" description="Myb-like" evidence="7">
    <location>
        <begin position="282"/>
        <end position="322"/>
    </location>
</feature>
<evidence type="ECO:0008006" key="11">
    <source>
        <dbReference type="Google" id="ProtNLM"/>
    </source>
</evidence>
<dbReference type="Gene3D" id="1.10.10.60">
    <property type="entry name" value="Homeodomain-like"/>
    <property type="match status" value="4"/>
</dbReference>
<dbReference type="InterPro" id="IPR017930">
    <property type="entry name" value="Myb_dom"/>
</dbReference>
<dbReference type="AlphaFoldDB" id="A0A9N9SVE4"/>
<keyword evidence="10" id="KW-1185">Reference proteome</keyword>
<gene>
    <name evidence="9" type="ORF">DIABBA_LOCUS5110</name>
</gene>
<evidence type="ECO:0000256" key="5">
    <source>
        <dbReference type="ARBA" id="ARBA00023242"/>
    </source>
</evidence>
<feature type="domain" description="HTH myb-type" evidence="8">
    <location>
        <begin position="446"/>
        <end position="495"/>
    </location>
</feature>
<dbReference type="SMART" id="SM00717">
    <property type="entry name" value="SANT"/>
    <property type="match status" value="5"/>
</dbReference>
<evidence type="ECO:0000256" key="3">
    <source>
        <dbReference type="ARBA" id="ARBA00023125"/>
    </source>
</evidence>
<dbReference type="PROSITE" id="PS50090">
    <property type="entry name" value="MYB_LIKE"/>
    <property type="match status" value="3"/>
</dbReference>
<feature type="compositionally biased region" description="Polar residues" evidence="6">
    <location>
        <begin position="851"/>
        <end position="861"/>
    </location>
</feature>
<name>A0A9N9SVE4_DIABA</name>
<feature type="region of interest" description="Disordered" evidence="6">
    <location>
        <begin position="837"/>
        <end position="861"/>
    </location>
</feature>
<evidence type="ECO:0000256" key="1">
    <source>
        <dbReference type="ARBA" id="ARBA00004123"/>
    </source>
</evidence>
<keyword evidence="4" id="KW-0804">Transcription</keyword>